<dbReference type="STRING" id="279058.LT85_3853"/>
<dbReference type="OrthoDB" id="9028241at2"/>
<dbReference type="RefSeq" id="WP_038492058.1">
    <property type="nucleotide sequence ID" value="NZ_CP009962.1"/>
</dbReference>
<protein>
    <submittedName>
        <fullName evidence="1">Uncharacterized protein</fullName>
    </submittedName>
</protein>
<dbReference type="Proteomes" id="UP000030302">
    <property type="component" value="Chromosome"/>
</dbReference>
<gene>
    <name evidence="1" type="ORF">LT85_3853</name>
</gene>
<dbReference type="EMBL" id="CP009962">
    <property type="protein sequence ID" value="AIY43011.1"/>
    <property type="molecule type" value="Genomic_DNA"/>
</dbReference>
<dbReference type="KEGG" id="care:LT85_3853"/>
<name>A0A0A1FER1_9BURK</name>
<dbReference type="HOGENOM" id="CLU_207244_0_0_4"/>
<keyword evidence="2" id="KW-1185">Reference proteome</keyword>
<proteinExistence type="predicted"/>
<organism evidence="1 2">
    <name type="scientific">Collimonas arenae</name>
    <dbReference type="NCBI Taxonomy" id="279058"/>
    <lineage>
        <taxon>Bacteria</taxon>
        <taxon>Pseudomonadati</taxon>
        <taxon>Pseudomonadota</taxon>
        <taxon>Betaproteobacteria</taxon>
        <taxon>Burkholderiales</taxon>
        <taxon>Oxalobacteraceae</taxon>
        <taxon>Collimonas</taxon>
    </lineage>
</organism>
<evidence type="ECO:0000313" key="1">
    <source>
        <dbReference type="EMBL" id="AIY43011.1"/>
    </source>
</evidence>
<evidence type="ECO:0000313" key="2">
    <source>
        <dbReference type="Proteomes" id="UP000030302"/>
    </source>
</evidence>
<dbReference type="AlphaFoldDB" id="A0A0A1FER1"/>
<sequence length="64" mass="7552">MPEVHTPYEDKDVDFLETLRQKLGLSDIEQVTEWLLKSRIRKQSRNITGRGRAMHLVDRKPSCE</sequence>
<accession>A0A0A1FER1</accession>
<reference evidence="2" key="1">
    <citation type="journal article" date="2014" name="Soil Biol. Biochem.">
        <title>Structure and function of bacterial communities in ageing soils: Insights from the Mendocino ecological staircase.</title>
        <authorList>
            <person name="Uroz S."/>
            <person name="Tech J.J."/>
            <person name="Sawaya N.A."/>
            <person name="Frey-Klett P."/>
            <person name="Leveau J.H.J."/>
        </authorList>
    </citation>
    <scope>NUCLEOTIDE SEQUENCE [LARGE SCALE GENOMIC DNA]</scope>
    <source>
        <strain evidence="2">Cal35</strain>
    </source>
</reference>